<evidence type="ECO:0000256" key="1">
    <source>
        <dbReference type="SAM" id="MobiDB-lite"/>
    </source>
</evidence>
<gene>
    <name evidence="3" type="ORF">WOLCODRAFT_165172</name>
</gene>
<feature type="transmembrane region" description="Helical" evidence="2">
    <location>
        <begin position="114"/>
        <end position="139"/>
    </location>
</feature>
<accession>A0A2H3JSK6</accession>
<evidence type="ECO:0000313" key="4">
    <source>
        <dbReference type="Proteomes" id="UP000218811"/>
    </source>
</evidence>
<dbReference type="EMBL" id="KB468157">
    <property type="protein sequence ID" value="PCH44465.1"/>
    <property type="molecule type" value="Genomic_DNA"/>
</dbReference>
<keyword evidence="4" id="KW-1185">Reference proteome</keyword>
<organism evidence="3 4">
    <name type="scientific">Wolfiporia cocos (strain MD-104)</name>
    <name type="common">Brown rot fungus</name>
    <dbReference type="NCBI Taxonomy" id="742152"/>
    <lineage>
        <taxon>Eukaryota</taxon>
        <taxon>Fungi</taxon>
        <taxon>Dikarya</taxon>
        <taxon>Basidiomycota</taxon>
        <taxon>Agaricomycotina</taxon>
        <taxon>Agaricomycetes</taxon>
        <taxon>Polyporales</taxon>
        <taxon>Phaeolaceae</taxon>
        <taxon>Wolfiporia</taxon>
    </lineage>
</organism>
<keyword evidence="2" id="KW-1133">Transmembrane helix</keyword>
<evidence type="ECO:0000313" key="3">
    <source>
        <dbReference type="EMBL" id="PCH44465.1"/>
    </source>
</evidence>
<name>A0A2H3JSK6_WOLCO</name>
<feature type="transmembrane region" description="Helical" evidence="2">
    <location>
        <begin position="91"/>
        <end position="108"/>
    </location>
</feature>
<sequence>MTRRDISVSTAIAILNGFGYKESLEDIRPFPSDWPIKGCYLTNAPAIFHANWVPVLAFETVLFVMMSVKCYSHRNLREIPILQRIWRDGTIYYLVILGKWPAPHAFLSDTDECILYFGINVAGVWIVAIFSYSGAHLLLSVRALVEARNSAEVQTPVISEIVRDIGTDVVNESDPQPVEAHELLPASCSLEPEGSGLGNRVGSREVTS</sequence>
<keyword evidence="2" id="KW-0472">Membrane</keyword>
<dbReference type="Proteomes" id="UP000218811">
    <property type="component" value="Unassembled WGS sequence"/>
</dbReference>
<feature type="transmembrane region" description="Helical" evidence="2">
    <location>
        <begin position="52"/>
        <end position="71"/>
    </location>
</feature>
<dbReference type="OrthoDB" id="2638860at2759"/>
<proteinExistence type="predicted"/>
<protein>
    <submittedName>
        <fullName evidence="3">Uncharacterized protein</fullName>
    </submittedName>
</protein>
<keyword evidence="2" id="KW-0812">Transmembrane</keyword>
<feature type="region of interest" description="Disordered" evidence="1">
    <location>
        <begin position="188"/>
        <end position="208"/>
    </location>
</feature>
<dbReference type="AlphaFoldDB" id="A0A2H3JSK6"/>
<evidence type="ECO:0000256" key="2">
    <source>
        <dbReference type="SAM" id="Phobius"/>
    </source>
</evidence>
<reference evidence="3 4" key="1">
    <citation type="journal article" date="2012" name="Science">
        <title>The Paleozoic origin of enzymatic lignin decomposition reconstructed from 31 fungal genomes.</title>
        <authorList>
            <person name="Floudas D."/>
            <person name="Binder M."/>
            <person name="Riley R."/>
            <person name="Barry K."/>
            <person name="Blanchette R.A."/>
            <person name="Henrissat B."/>
            <person name="Martinez A.T."/>
            <person name="Otillar R."/>
            <person name="Spatafora J.W."/>
            <person name="Yadav J.S."/>
            <person name="Aerts A."/>
            <person name="Benoit I."/>
            <person name="Boyd A."/>
            <person name="Carlson A."/>
            <person name="Copeland A."/>
            <person name="Coutinho P.M."/>
            <person name="de Vries R.P."/>
            <person name="Ferreira P."/>
            <person name="Findley K."/>
            <person name="Foster B."/>
            <person name="Gaskell J."/>
            <person name="Glotzer D."/>
            <person name="Gorecki P."/>
            <person name="Heitman J."/>
            <person name="Hesse C."/>
            <person name="Hori C."/>
            <person name="Igarashi K."/>
            <person name="Jurgens J.A."/>
            <person name="Kallen N."/>
            <person name="Kersten P."/>
            <person name="Kohler A."/>
            <person name="Kuees U."/>
            <person name="Kumar T.K.A."/>
            <person name="Kuo A."/>
            <person name="LaButti K."/>
            <person name="Larrondo L.F."/>
            <person name="Lindquist E."/>
            <person name="Ling A."/>
            <person name="Lombard V."/>
            <person name="Lucas S."/>
            <person name="Lundell T."/>
            <person name="Martin R."/>
            <person name="McLaughlin D.J."/>
            <person name="Morgenstern I."/>
            <person name="Morin E."/>
            <person name="Murat C."/>
            <person name="Nagy L.G."/>
            <person name="Nolan M."/>
            <person name="Ohm R.A."/>
            <person name="Patyshakuliyeva A."/>
            <person name="Rokas A."/>
            <person name="Ruiz-Duenas F.J."/>
            <person name="Sabat G."/>
            <person name="Salamov A."/>
            <person name="Samejima M."/>
            <person name="Schmutz J."/>
            <person name="Slot J.C."/>
            <person name="St John F."/>
            <person name="Stenlid J."/>
            <person name="Sun H."/>
            <person name="Sun S."/>
            <person name="Syed K."/>
            <person name="Tsang A."/>
            <person name="Wiebenga A."/>
            <person name="Young D."/>
            <person name="Pisabarro A."/>
            <person name="Eastwood D.C."/>
            <person name="Martin F."/>
            <person name="Cullen D."/>
            <person name="Grigoriev I.V."/>
            <person name="Hibbett D.S."/>
        </authorList>
    </citation>
    <scope>NUCLEOTIDE SEQUENCE [LARGE SCALE GENOMIC DNA]</scope>
    <source>
        <strain evidence="3 4">MD-104</strain>
    </source>
</reference>